<gene>
    <name evidence="2" type="ORF">ARMSODRAFT_59501</name>
</gene>
<dbReference type="AlphaFoldDB" id="A0A2H3CKG1"/>
<evidence type="ECO:0000256" key="1">
    <source>
        <dbReference type="SAM" id="MobiDB-lite"/>
    </source>
</evidence>
<evidence type="ECO:0000313" key="2">
    <source>
        <dbReference type="EMBL" id="PBK78878.1"/>
    </source>
</evidence>
<evidence type="ECO:0000313" key="3">
    <source>
        <dbReference type="Proteomes" id="UP000218334"/>
    </source>
</evidence>
<organism evidence="2 3">
    <name type="scientific">Armillaria solidipes</name>
    <dbReference type="NCBI Taxonomy" id="1076256"/>
    <lineage>
        <taxon>Eukaryota</taxon>
        <taxon>Fungi</taxon>
        <taxon>Dikarya</taxon>
        <taxon>Basidiomycota</taxon>
        <taxon>Agaricomycotina</taxon>
        <taxon>Agaricomycetes</taxon>
        <taxon>Agaricomycetidae</taxon>
        <taxon>Agaricales</taxon>
        <taxon>Marasmiineae</taxon>
        <taxon>Physalacriaceae</taxon>
        <taxon>Armillaria</taxon>
    </lineage>
</organism>
<reference evidence="3" key="1">
    <citation type="journal article" date="2017" name="Nat. Ecol. Evol.">
        <title>Genome expansion and lineage-specific genetic innovations in the forest pathogenic fungi Armillaria.</title>
        <authorList>
            <person name="Sipos G."/>
            <person name="Prasanna A.N."/>
            <person name="Walter M.C."/>
            <person name="O'Connor E."/>
            <person name="Balint B."/>
            <person name="Krizsan K."/>
            <person name="Kiss B."/>
            <person name="Hess J."/>
            <person name="Varga T."/>
            <person name="Slot J."/>
            <person name="Riley R."/>
            <person name="Boka B."/>
            <person name="Rigling D."/>
            <person name="Barry K."/>
            <person name="Lee J."/>
            <person name="Mihaltcheva S."/>
            <person name="LaButti K."/>
            <person name="Lipzen A."/>
            <person name="Waldron R."/>
            <person name="Moloney N.M."/>
            <person name="Sperisen C."/>
            <person name="Kredics L."/>
            <person name="Vagvoelgyi C."/>
            <person name="Patrignani A."/>
            <person name="Fitzpatrick D."/>
            <person name="Nagy I."/>
            <person name="Doyle S."/>
            <person name="Anderson J.B."/>
            <person name="Grigoriev I.V."/>
            <person name="Gueldener U."/>
            <person name="Muensterkoetter M."/>
            <person name="Nagy L.G."/>
        </authorList>
    </citation>
    <scope>NUCLEOTIDE SEQUENCE [LARGE SCALE GENOMIC DNA]</scope>
    <source>
        <strain evidence="3">28-4</strain>
    </source>
</reference>
<dbReference type="Proteomes" id="UP000218334">
    <property type="component" value="Unassembled WGS sequence"/>
</dbReference>
<keyword evidence="3" id="KW-1185">Reference proteome</keyword>
<dbReference type="EMBL" id="KZ293415">
    <property type="protein sequence ID" value="PBK78878.1"/>
    <property type="molecule type" value="Genomic_DNA"/>
</dbReference>
<feature type="region of interest" description="Disordered" evidence="1">
    <location>
        <begin position="1"/>
        <end position="90"/>
    </location>
</feature>
<protein>
    <submittedName>
        <fullName evidence="2">Uncharacterized protein</fullName>
    </submittedName>
</protein>
<sequence length="364" mass="40693">MPGTRNPYNPNGVYPGDYPSRPSYNPNTGPPVFTPVNWNQPLANRPPDELVSPNRRSRSRVRPEAAGSNYLASRAASQASRARPVTPPPRAMHFYDGPPETPPKTPTIPFQHTILPHKFPCSPGKGGVRIIPDQPVEVVAYVSHRGSIVPKDADGNVRPPKSFVFDHGRQVDPQVPCGDACAHFRFMRKENYKLNPEYKPLVVKQPTPIYNATGFIVFKDRRVDIDFKGKTARGSGVLLRDVLEPPKDFSVVDDDEVFDLSNVSKNPTILELNIDINGFPTSIANIRLACNHGRVTRFGILKAVAQLFYKTTHTKGPGNGESKHRNQMLPKRIKFENIRLISLYTHGGIWNAEYLYVAEKESKE</sequence>
<name>A0A2H3CKG1_9AGAR</name>
<proteinExistence type="predicted"/>
<feature type="compositionally biased region" description="Low complexity" evidence="1">
    <location>
        <begin position="72"/>
        <end position="83"/>
    </location>
</feature>
<accession>A0A2H3CKG1</accession>